<dbReference type="InterPro" id="IPR003124">
    <property type="entry name" value="WH2_dom"/>
</dbReference>
<gene>
    <name evidence="3" type="ORF">HytaNPV_gp002</name>
</gene>
<keyword evidence="4" id="KW-1185">Reference proteome</keyword>
<feature type="compositionally biased region" description="Pro residues" evidence="1">
    <location>
        <begin position="248"/>
        <end position="259"/>
    </location>
</feature>
<proteinExistence type="predicted"/>
<dbReference type="GO" id="GO:0003779">
    <property type="term" value="F:actin binding"/>
    <property type="evidence" value="ECO:0007669"/>
    <property type="project" value="InterPro"/>
</dbReference>
<name>A0A2Z4HHU0_9ABAC</name>
<dbReference type="EMBL" id="MH261376">
    <property type="protein sequence ID" value="AWW14362.1"/>
    <property type="molecule type" value="Genomic_DNA"/>
</dbReference>
<feature type="domain" description="WH2" evidence="2">
    <location>
        <begin position="289"/>
        <end position="306"/>
    </location>
</feature>
<dbReference type="Proteomes" id="UP000501125">
    <property type="component" value="Chromosome"/>
</dbReference>
<evidence type="ECO:0000313" key="4">
    <source>
        <dbReference type="Proteomes" id="UP000501125"/>
    </source>
</evidence>
<sequence length="454" mass="51723">MSIFDNKQGSALNYIQNNFDLKQIILALQSPAVENLKKALQNTRNNTVVLTRKQATELIRLATKLYDDRAQVDTRLLNETAPAAHTAAASITTIDSSKMSHMINKQIAEIESMLNRVHVNSPYRERLKLLTDDLSRVYTEKKLIEFFQLYKEYIQDEDKRIQNLNKIFDKIKNINVDQKEGNENDSVIIKEHVTFDKTKVNESQNKSGELIETVTQNIILDQIPNGTQNTDQIPNSQITKSAIDSTAPPLPPPPPPPPSLLLSESTTTTVNKPEKKSAASQLPPPTVSIRDQLMEQLKQGVKLKPVVDKNQQQEKKEPDLIETVNPNVVSKENYQLQGTTYVKTNSIRLKDVLDQRMKTHRMNESETETTQSENDEINDFDDNFNVTLKTKRNNSRMKKCLSSILFLVRNEESLRNDQNINEVSDINKLLNAETATSLQSANEILKTWQKKTTR</sequence>
<evidence type="ECO:0000256" key="1">
    <source>
        <dbReference type="SAM" id="MobiDB-lite"/>
    </source>
</evidence>
<evidence type="ECO:0000313" key="3">
    <source>
        <dbReference type="EMBL" id="AWW14362.1"/>
    </source>
</evidence>
<feature type="region of interest" description="Disordered" evidence="1">
    <location>
        <begin position="242"/>
        <end position="286"/>
    </location>
</feature>
<accession>A0A2Z4HHU0</accession>
<protein>
    <recommendedName>
        <fullName evidence="2">WH2 domain-containing protein</fullName>
    </recommendedName>
</protein>
<evidence type="ECO:0000259" key="2">
    <source>
        <dbReference type="PROSITE" id="PS51082"/>
    </source>
</evidence>
<organism evidence="3 4">
    <name type="scientific">Hyposidra talaca nucleopolyhedrovirus</name>
    <dbReference type="NCBI Taxonomy" id="1070315"/>
    <lineage>
        <taxon>Viruses</taxon>
        <taxon>Viruses incertae sedis</taxon>
        <taxon>Naldaviricetes</taxon>
        <taxon>Lefavirales</taxon>
        <taxon>Baculoviridae</taxon>
        <taxon>Alphabaculovirus</taxon>
        <taxon>Alphabaculovirus hytalacae</taxon>
    </lineage>
</organism>
<reference evidence="3 4" key="1">
    <citation type="journal article" date="2018" name="Sci. Rep.">
        <title>Comprehensive analysis of single molecule sequencing-derived complete genome and whole transcriptome of Hyposidra talaca nuclear polyhedrosis virus.</title>
        <authorList>
            <person name="Nguyen T.T."/>
            <person name="Suryamohan K."/>
            <person name="Kuriakose B."/>
            <person name="Janakiraman V."/>
            <person name="Reichelt M."/>
            <person name="Chaudhuri S."/>
            <person name="Guillory J."/>
            <person name="Divakaran N."/>
            <person name="Rabins P.E."/>
            <person name="Goel R."/>
            <person name="Deka B."/>
            <person name="Sarkar S."/>
            <person name="Ekka P."/>
            <person name="Tsai Y.C."/>
            <person name="Vargas D."/>
            <person name="Santhosh S."/>
            <person name="Mohan S."/>
            <person name="Chin C.S."/>
            <person name="Korlach J."/>
            <person name="Thomas G."/>
            <person name="Babu A."/>
            <person name="Seshagiri S."/>
        </authorList>
    </citation>
    <scope>NUCLEOTIDE SEQUENCE [LARGE SCALE GENOMIC DNA]</scope>
    <source>
        <strain evidence="3 4">HytaNPVIndia001</strain>
    </source>
</reference>
<dbReference type="PROSITE" id="PS51082">
    <property type="entry name" value="WH2"/>
    <property type="match status" value="1"/>
</dbReference>